<keyword evidence="2" id="KW-1185">Reference proteome</keyword>
<protein>
    <submittedName>
        <fullName evidence="1">Uncharacterized protein</fullName>
    </submittedName>
</protein>
<evidence type="ECO:0000313" key="2">
    <source>
        <dbReference type="Proteomes" id="UP000472265"/>
    </source>
</evidence>
<reference evidence="1" key="2">
    <citation type="submission" date="2025-08" db="UniProtKB">
        <authorList>
            <consortium name="Ensembl"/>
        </authorList>
    </citation>
    <scope>IDENTIFICATION</scope>
</reference>
<evidence type="ECO:0000313" key="1">
    <source>
        <dbReference type="Ensembl" id="ENSSAUP00010024204.1"/>
    </source>
</evidence>
<sequence>MLTLGRSRSVCTPGRAPGLRICKHHLNKNTHLGCIAGVCRLV</sequence>
<accession>A0A671VDL1</accession>
<organism evidence="1 2">
    <name type="scientific">Sparus aurata</name>
    <name type="common">Gilthead sea bream</name>
    <dbReference type="NCBI Taxonomy" id="8175"/>
    <lineage>
        <taxon>Eukaryota</taxon>
        <taxon>Metazoa</taxon>
        <taxon>Chordata</taxon>
        <taxon>Craniata</taxon>
        <taxon>Vertebrata</taxon>
        <taxon>Euteleostomi</taxon>
        <taxon>Actinopterygii</taxon>
        <taxon>Neopterygii</taxon>
        <taxon>Teleostei</taxon>
        <taxon>Neoteleostei</taxon>
        <taxon>Acanthomorphata</taxon>
        <taxon>Eupercaria</taxon>
        <taxon>Spariformes</taxon>
        <taxon>Sparidae</taxon>
        <taxon>Sparus</taxon>
    </lineage>
</organism>
<reference evidence="1" key="3">
    <citation type="submission" date="2025-09" db="UniProtKB">
        <authorList>
            <consortium name="Ensembl"/>
        </authorList>
    </citation>
    <scope>IDENTIFICATION</scope>
</reference>
<dbReference type="InParanoid" id="A0A671VDL1"/>
<dbReference type="Proteomes" id="UP000472265">
    <property type="component" value="Chromosome 8"/>
</dbReference>
<name>A0A671VDL1_SPAAU</name>
<proteinExistence type="predicted"/>
<reference evidence="1" key="1">
    <citation type="submission" date="2021-04" db="EMBL/GenBank/DDBJ databases">
        <authorList>
            <consortium name="Wellcome Sanger Institute Data Sharing"/>
        </authorList>
    </citation>
    <scope>NUCLEOTIDE SEQUENCE [LARGE SCALE GENOMIC DNA]</scope>
</reference>
<dbReference type="AlphaFoldDB" id="A0A671VDL1"/>
<dbReference type="Ensembl" id="ENSSAUT00010025573.1">
    <property type="protein sequence ID" value="ENSSAUP00010024204.1"/>
    <property type="gene ID" value="ENSSAUG00010010624.1"/>
</dbReference>